<dbReference type="GO" id="GO:0009252">
    <property type="term" value="P:peptidoglycan biosynthetic process"/>
    <property type="evidence" value="ECO:0007669"/>
    <property type="project" value="UniProtKB-UniRule"/>
</dbReference>
<dbReference type="Proteomes" id="UP000031433">
    <property type="component" value="Unassembled WGS sequence"/>
</dbReference>
<evidence type="ECO:0000313" key="9">
    <source>
        <dbReference type="Proteomes" id="UP000031433"/>
    </source>
</evidence>
<dbReference type="GO" id="GO:0071555">
    <property type="term" value="P:cell wall organization"/>
    <property type="evidence" value="ECO:0007669"/>
    <property type="project" value="UniProtKB-KW"/>
</dbReference>
<keyword evidence="9" id="KW-1185">Reference proteome</keyword>
<dbReference type="GO" id="GO:0005886">
    <property type="term" value="C:plasma membrane"/>
    <property type="evidence" value="ECO:0007669"/>
    <property type="project" value="UniProtKB-SubCell"/>
</dbReference>
<dbReference type="AlphaFoldDB" id="A0A0C1QKR4"/>
<dbReference type="Gene3D" id="3.30.160.60">
    <property type="entry name" value="Classic Zinc Finger"/>
    <property type="match status" value="1"/>
</dbReference>
<dbReference type="PANTHER" id="PTHR30518">
    <property type="entry name" value="ENDOLYTIC MUREIN TRANSGLYCOSYLASE"/>
    <property type="match status" value="1"/>
</dbReference>
<dbReference type="CDD" id="cd08010">
    <property type="entry name" value="MltG_like"/>
    <property type="match status" value="1"/>
</dbReference>
<evidence type="ECO:0000313" key="8">
    <source>
        <dbReference type="EMBL" id="KIE41207.1"/>
    </source>
</evidence>
<keyword evidence="4 7" id="KW-0472">Membrane</keyword>
<feature type="site" description="Important for catalytic activity" evidence="7">
    <location>
        <position position="223"/>
    </location>
</feature>
<dbReference type="PANTHER" id="PTHR30518:SF2">
    <property type="entry name" value="ENDOLYTIC MUREIN TRANSGLYCOSYLASE"/>
    <property type="match status" value="1"/>
</dbReference>
<comment type="caution">
    <text evidence="8">The sequence shown here is derived from an EMBL/GenBank/DDBJ whole genome shotgun (WGS) entry which is preliminary data.</text>
</comment>
<evidence type="ECO:0000256" key="2">
    <source>
        <dbReference type="ARBA" id="ARBA00022692"/>
    </source>
</evidence>
<keyword evidence="3 7" id="KW-1133">Transmembrane helix</keyword>
<protein>
    <recommendedName>
        <fullName evidence="7">Endolytic murein transglycosylase</fullName>
        <ecNumber evidence="7">4.2.2.29</ecNumber>
    </recommendedName>
    <alternativeName>
        <fullName evidence="7">Peptidoglycan lytic transglycosylase</fullName>
    </alternativeName>
    <alternativeName>
        <fullName evidence="7">Peptidoglycan polymerization terminase</fullName>
    </alternativeName>
</protein>
<feature type="transmembrane region" description="Helical" evidence="7">
    <location>
        <begin position="12"/>
        <end position="36"/>
    </location>
</feature>
<evidence type="ECO:0000256" key="3">
    <source>
        <dbReference type="ARBA" id="ARBA00022989"/>
    </source>
</evidence>
<evidence type="ECO:0000256" key="5">
    <source>
        <dbReference type="ARBA" id="ARBA00023239"/>
    </source>
</evidence>
<evidence type="ECO:0000256" key="7">
    <source>
        <dbReference type="HAMAP-Rule" id="MF_02065"/>
    </source>
</evidence>
<dbReference type="RefSeq" id="WP_039642752.1">
    <property type="nucleotide sequence ID" value="NZ_JXBL01000001.1"/>
</dbReference>
<dbReference type="NCBIfam" id="TIGR00247">
    <property type="entry name" value="endolytic transglycosylase MltG"/>
    <property type="match status" value="1"/>
</dbReference>
<comment type="catalytic activity">
    <reaction evidence="7">
        <text>a peptidoglycan chain = a peptidoglycan chain with N-acetyl-1,6-anhydromuramyl-[peptide] at the reducing end + a peptidoglycan chain with N-acetylglucosamine at the non-reducing end.</text>
        <dbReference type="EC" id="4.2.2.29"/>
    </reaction>
</comment>
<dbReference type="InterPro" id="IPR003770">
    <property type="entry name" value="MLTG-like"/>
</dbReference>
<evidence type="ECO:0000256" key="6">
    <source>
        <dbReference type="ARBA" id="ARBA00023316"/>
    </source>
</evidence>
<accession>A0A0C1QKR4</accession>
<keyword evidence="1 7" id="KW-1003">Cell membrane</keyword>
<sequence>MNVPVNLRDRRLQVVAILLIIIVLVPVVRYAVFIAVPAGNGENVRVLSFDKGATPRRIASELETAGLITSARLFVLHARLRGEAERLKAGEYQFSDAMKPAEILRKLVAGEVYARPFAVPEGYSMYQVAELLEGKRMFSRERFLAAATDPSFLAELGIQGSSVEGYLYPSTYAVTRSMGERDLIRVMVSQFDKVYGAGFAEEARRRGMSRHHVVTLASMIEKEAVSPAERPLISSVFHNRLAKGMRLQSDPTAVYGVRAFGGNVTRQDILRNTSHNTYRIAGLPPGPIGNPGRDSLAAALNPAATGYLYFVARKDGTHHFSATLEEHNAAVRRYLKTPAK</sequence>
<keyword evidence="2 7" id="KW-0812">Transmembrane</keyword>
<keyword evidence="5 7" id="KW-0456">Lyase</keyword>
<dbReference type="FunFam" id="3.30.160.60:FF:000242">
    <property type="entry name" value="Endolytic murein transglycosylase"/>
    <property type="match status" value="1"/>
</dbReference>
<name>A0A0C1QKR4_9BACT</name>
<keyword evidence="6 7" id="KW-0961">Cell wall biogenesis/degradation</keyword>
<comment type="similarity">
    <text evidence="7">Belongs to the transglycosylase MltG family.</text>
</comment>
<dbReference type="Gene3D" id="3.30.1490.480">
    <property type="entry name" value="Endolytic murein transglycosylase"/>
    <property type="match status" value="1"/>
</dbReference>
<dbReference type="Pfam" id="PF02618">
    <property type="entry name" value="YceG"/>
    <property type="match status" value="1"/>
</dbReference>
<evidence type="ECO:0000256" key="1">
    <source>
        <dbReference type="ARBA" id="ARBA00022475"/>
    </source>
</evidence>
<dbReference type="EC" id="4.2.2.29" evidence="7"/>
<organism evidence="8 9">
    <name type="scientific">Geobacter soli</name>
    <dbReference type="NCBI Taxonomy" id="1510391"/>
    <lineage>
        <taxon>Bacteria</taxon>
        <taxon>Pseudomonadati</taxon>
        <taxon>Thermodesulfobacteriota</taxon>
        <taxon>Desulfuromonadia</taxon>
        <taxon>Geobacterales</taxon>
        <taxon>Geobacteraceae</taxon>
        <taxon>Geobacter</taxon>
    </lineage>
</organism>
<gene>
    <name evidence="7" type="primary">mltG</name>
    <name evidence="8" type="ORF">SE37_00445</name>
</gene>
<dbReference type="HAMAP" id="MF_02065">
    <property type="entry name" value="MltG"/>
    <property type="match status" value="1"/>
</dbReference>
<proteinExistence type="inferred from homology"/>
<comment type="function">
    <text evidence="7">Functions as a peptidoglycan terminase that cleaves nascent peptidoglycan strands endolytically to terminate their elongation.</text>
</comment>
<reference evidence="8 9" key="1">
    <citation type="submission" date="2015-01" db="EMBL/GenBank/DDBJ databases">
        <title>Genome sequence of the anaerobic bacterium Geobacter soli GSS01, a dissimilatory Fe(III) reducer from soil.</title>
        <authorList>
            <person name="Yang G."/>
            <person name="Zhou S."/>
        </authorList>
    </citation>
    <scope>NUCLEOTIDE SEQUENCE [LARGE SCALE GENOMIC DNA]</scope>
    <source>
        <strain evidence="8 9">GSS01</strain>
    </source>
</reference>
<evidence type="ECO:0000256" key="4">
    <source>
        <dbReference type="ARBA" id="ARBA00023136"/>
    </source>
</evidence>
<comment type="subcellular location">
    <subcellularLocation>
        <location evidence="7">Cell membrane</location>
        <topology evidence="7">Single-pass membrane protein</topology>
    </subcellularLocation>
</comment>
<dbReference type="GO" id="GO:0008932">
    <property type="term" value="F:lytic endotransglycosylase activity"/>
    <property type="evidence" value="ECO:0007669"/>
    <property type="project" value="UniProtKB-UniRule"/>
</dbReference>
<dbReference type="EMBL" id="JXBL01000001">
    <property type="protein sequence ID" value="KIE41207.1"/>
    <property type="molecule type" value="Genomic_DNA"/>
</dbReference>